<keyword evidence="2" id="KW-0294">Fucose metabolism</keyword>
<evidence type="ECO:0000313" key="5">
    <source>
        <dbReference type="EMBL" id="POS71964.1"/>
    </source>
</evidence>
<organism evidence="5 6">
    <name type="scientific">Diaporthe helianthi</name>
    <dbReference type="NCBI Taxonomy" id="158607"/>
    <lineage>
        <taxon>Eukaryota</taxon>
        <taxon>Fungi</taxon>
        <taxon>Dikarya</taxon>
        <taxon>Ascomycota</taxon>
        <taxon>Pezizomycotina</taxon>
        <taxon>Sordariomycetes</taxon>
        <taxon>Sordariomycetidae</taxon>
        <taxon>Diaporthales</taxon>
        <taxon>Diaporthaceae</taxon>
        <taxon>Diaporthe</taxon>
    </lineage>
</organism>
<dbReference type="CDD" id="cd11296">
    <property type="entry name" value="O-FucT_like"/>
    <property type="match status" value="1"/>
</dbReference>
<dbReference type="GO" id="GO:0016740">
    <property type="term" value="F:transferase activity"/>
    <property type="evidence" value="ECO:0007669"/>
    <property type="project" value="UniProtKB-KW"/>
</dbReference>
<sequence length="461" mass="51354">MVQLPSAQPRKYLIILVAITLCISFLYEFETLTGVAWNEAGDSVLQILPPIRGANGQGQPPKEVEHDDLFKIPPVNDESIKSVCRTTQWNESLVFTCNESFGGIGNIRNSLLLCVRFAMQAGAALILPQILVRDADIANYKTHDATDFSYMFDTQHFLQSMQQSCPEMTIYSTLDDVTKGFNLTGDIDRVRVQAESLTGDGLIKTEEWREAFYSWLEEEQVGPVTGKPGPTVIDLERCYMSWPIHSDGDAFASSFGLVLQLREDVRLLASKVLRGLAEKFSFTDVELENDALPDAYFGAHLRVEHDAQVTWSTENGWTHANYEKQAEDYLAQALQPLRSSPKGIYVASGDAEGTQRFVEDAALNNLTALGKFDVLQGTADLETLEALGWDQQALIDYLILLRASDFAGVAHSSFSWSIALKRHTWAKREGKYLDAPEKLHDDLSVVYGVVGGENFPEALWP</sequence>
<dbReference type="Gene3D" id="3.40.50.11350">
    <property type="match status" value="1"/>
</dbReference>
<name>A0A2P5HNX0_DIAHE</name>
<keyword evidence="4" id="KW-0812">Transmembrane</keyword>
<evidence type="ECO:0000256" key="2">
    <source>
        <dbReference type="ARBA" id="ARBA00023253"/>
    </source>
</evidence>
<keyword evidence="1" id="KW-0808">Transferase</keyword>
<protein>
    <recommendedName>
        <fullName evidence="7">Alternative oxidase</fullName>
    </recommendedName>
</protein>
<gene>
    <name evidence="5" type="ORF">DHEL01_v209643</name>
</gene>
<keyword evidence="4" id="KW-0472">Membrane</keyword>
<evidence type="ECO:0008006" key="7">
    <source>
        <dbReference type="Google" id="ProtNLM"/>
    </source>
</evidence>
<evidence type="ECO:0000256" key="1">
    <source>
        <dbReference type="ARBA" id="ARBA00022679"/>
    </source>
</evidence>
<accession>A0A2P5HNX0</accession>
<dbReference type="GO" id="GO:0006004">
    <property type="term" value="P:fucose metabolic process"/>
    <property type="evidence" value="ECO:0007669"/>
    <property type="project" value="UniProtKB-KW"/>
</dbReference>
<dbReference type="Proteomes" id="UP000094444">
    <property type="component" value="Unassembled WGS sequence"/>
</dbReference>
<evidence type="ECO:0000256" key="3">
    <source>
        <dbReference type="ARBA" id="ARBA00023277"/>
    </source>
</evidence>
<evidence type="ECO:0000256" key="4">
    <source>
        <dbReference type="SAM" id="Phobius"/>
    </source>
</evidence>
<dbReference type="OrthoDB" id="20368at2759"/>
<dbReference type="Pfam" id="PF10250">
    <property type="entry name" value="O-FucT"/>
    <property type="match status" value="1"/>
</dbReference>
<dbReference type="EMBL" id="MAVT02001123">
    <property type="protein sequence ID" value="POS71964.1"/>
    <property type="molecule type" value="Genomic_DNA"/>
</dbReference>
<proteinExistence type="predicted"/>
<feature type="transmembrane region" description="Helical" evidence="4">
    <location>
        <begin position="12"/>
        <end position="29"/>
    </location>
</feature>
<keyword evidence="6" id="KW-1185">Reference proteome</keyword>
<dbReference type="InterPro" id="IPR019378">
    <property type="entry name" value="GDP-Fuc_O-FucTrfase"/>
</dbReference>
<reference evidence="5" key="1">
    <citation type="submission" date="2017-09" db="EMBL/GenBank/DDBJ databases">
        <title>Polyketide synthases of a Diaporthe helianthi virulent isolate.</title>
        <authorList>
            <person name="Baroncelli R."/>
        </authorList>
    </citation>
    <scope>NUCLEOTIDE SEQUENCE [LARGE SCALE GENOMIC DNA]</scope>
    <source>
        <strain evidence="5">7/96</strain>
    </source>
</reference>
<keyword evidence="3" id="KW-0119">Carbohydrate metabolism</keyword>
<keyword evidence="4" id="KW-1133">Transmembrane helix</keyword>
<dbReference type="AlphaFoldDB" id="A0A2P5HNX0"/>
<evidence type="ECO:0000313" key="6">
    <source>
        <dbReference type="Proteomes" id="UP000094444"/>
    </source>
</evidence>
<dbReference type="InParanoid" id="A0A2P5HNX0"/>
<comment type="caution">
    <text evidence="5">The sequence shown here is derived from an EMBL/GenBank/DDBJ whole genome shotgun (WGS) entry which is preliminary data.</text>
</comment>